<feature type="binding site" evidence="8">
    <location>
        <begin position="7"/>
        <end position="15"/>
    </location>
    <ligand>
        <name>ATP</name>
        <dbReference type="ChEBI" id="CHEBI:30616"/>
    </ligand>
</feature>
<dbReference type="SUPFAM" id="SSF52540">
    <property type="entry name" value="P-loop containing nucleoside triphosphate hydrolases"/>
    <property type="match status" value="1"/>
</dbReference>
<reference evidence="10 11" key="1">
    <citation type="submission" date="2018-10" db="EMBL/GenBank/DDBJ databases">
        <title>Comparative analysis of microorganisms from saline springs in Andes Mountain Range, Colombia.</title>
        <authorList>
            <person name="Rubin E."/>
        </authorList>
    </citation>
    <scope>NUCLEOTIDE SEQUENCE [LARGE SCALE GENOMIC DNA]</scope>
    <source>
        <strain evidence="10 11">USBA 36</strain>
    </source>
</reference>
<dbReference type="GO" id="GO:0005737">
    <property type="term" value="C:cytoplasm"/>
    <property type="evidence" value="ECO:0007669"/>
    <property type="project" value="UniProtKB-SubCell"/>
</dbReference>
<comment type="catalytic activity">
    <reaction evidence="6 8">
        <text>dCMP + ATP = dCDP + ADP</text>
        <dbReference type="Rhea" id="RHEA:25094"/>
        <dbReference type="ChEBI" id="CHEBI:30616"/>
        <dbReference type="ChEBI" id="CHEBI:57566"/>
        <dbReference type="ChEBI" id="CHEBI:58593"/>
        <dbReference type="ChEBI" id="CHEBI:456216"/>
        <dbReference type="EC" id="2.7.4.25"/>
    </reaction>
</comment>
<proteinExistence type="inferred from homology"/>
<evidence type="ECO:0000313" key="10">
    <source>
        <dbReference type="EMBL" id="RKQ68278.1"/>
    </source>
</evidence>
<dbReference type="OrthoDB" id="9807434at2"/>
<gene>
    <name evidence="8" type="primary">cmk</name>
    <name evidence="10" type="ORF">BCL74_2755</name>
</gene>
<evidence type="ECO:0000256" key="5">
    <source>
        <dbReference type="ARBA" id="ARBA00022840"/>
    </source>
</evidence>
<comment type="catalytic activity">
    <reaction evidence="7 8">
        <text>CMP + ATP = CDP + ADP</text>
        <dbReference type="Rhea" id="RHEA:11600"/>
        <dbReference type="ChEBI" id="CHEBI:30616"/>
        <dbReference type="ChEBI" id="CHEBI:58069"/>
        <dbReference type="ChEBI" id="CHEBI:60377"/>
        <dbReference type="ChEBI" id="CHEBI:456216"/>
        <dbReference type="EC" id="2.7.4.25"/>
    </reaction>
</comment>
<keyword evidence="3 8" id="KW-0547">Nucleotide-binding</keyword>
<name>A0A420WBC3_9PROT</name>
<evidence type="ECO:0000256" key="8">
    <source>
        <dbReference type="HAMAP-Rule" id="MF_00238"/>
    </source>
</evidence>
<protein>
    <recommendedName>
        <fullName evidence="8">Cytidylate kinase</fullName>
        <shortName evidence="8">CK</shortName>
        <ecNumber evidence="8">2.7.4.25</ecNumber>
    </recommendedName>
    <alternativeName>
        <fullName evidence="8">Cytidine monophosphate kinase</fullName>
        <shortName evidence="8">CMP kinase</shortName>
    </alternativeName>
</protein>
<dbReference type="GO" id="GO:0006220">
    <property type="term" value="P:pyrimidine nucleotide metabolic process"/>
    <property type="evidence" value="ECO:0007669"/>
    <property type="project" value="UniProtKB-UniRule"/>
</dbReference>
<dbReference type="CDD" id="cd02020">
    <property type="entry name" value="CMPK"/>
    <property type="match status" value="1"/>
</dbReference>
<dbReference type="EC" id="2.7.4.25" evidence="8"/>
<evidence type="ECO:0000256" key="6">
    <source>
        <dbReference type="ARBA" id="ARBA00047615"/>
    </source>
</evidence>
<keyword evidence="4 8" id="KW-0418">Kinase</keyword>
<evidence type="ECO:0000259" key="9">
    <source>
        <dbReference type="Pfam" id="PF02224"/>
    </source>
</evidence>
<evidence type="ECO:0000256" key="7">
    <source>
        <dbReference type="ARBA" id="ARBA00048478"/>
    </source>
</evidence>
<dbReference type="InterPro" id="IPR011994">
    <property type="entry name" value="Cytidylate_kinase_dom"/>
</dbReference>
<evidence type="ECO:0000256" key="2">
    <source>
        <dbReference type="ARBA" id="ARBA00022679"/>
    </source>
</evidence>
<dbReference type="GO" id="GO:0036430">
    <property type="term" value="F:CMP kinase activity"/>
    <property type="evidence" value="ECO:0007669"/>
    <property type="project" value="RHEA"/>
</dbReference>
<feature type="domain" description="Cytidylate kinase" evidence="9">
    <location>
        <begin position="3"/>
        <end position="204"/>
    </location>
</feature>
<organism evidence="10 11">
    <name type="scientific">Oceanibaculum indicum</name>
    <dbReference type="NCBI Taxonomy" id="526216"/>
    <lineage>
        <taxon>Bacteria</taxon>
        <taxon>Pseudomonadati</taxon>
        <taxon>Pseudomonadota</taxon>
        <taxon>Alphaproteobacteria</taxon>
        <taxon>Rhodospirillales</taxon>
        <taxon>Oceanibaculaceae</taxon>
        <taxon>Oceanibaculum</taxon>
    </lineage>
</organism>
<evidence type="ECO:0000256" key="1">
    <source>
        <dbReference type="ARBA" id="ARBA00009427"/>
    </source>
</evidence>
<comment type="subcellular location">
    <subcellularLocation>
        <location evidence="8">Cytoplasm</location>
    </subcellularLocation>
</comment>
<evidence type="ECO:0000256" key="4">
    <source>
        <dbReference type="ARBA" id="ARBA00022777"/>
    </source>
</evidence>
<evidence type="ECO:0000256" key="3">
    <source>
        <dbReference type="ARBA" id="ARBA00022741"/>
    </source>
</evidence>
<dbReference type="AlphaFoldDB" id="A0A420WBC3"/>
<dbReference type="RefSeq" id="WP_121220854.1">
    <property type="nucleotide sequence ID" value="NZ_RBIG01000003.1"/>
</dbReference>
<evidence type="ECO:0000313" key="11">
    <source>
        <dbReference type="Proteomes" id="UP000277424"/>
    </source>
</evidence>
<comment type="similarity">
    <text evidence="1 8">Belongs to the cytidylate kinase family. Type 1 subfamily.</text>
</comment>
<comment type="caution">
    <text evidence="10">The sequence shown here is derived from an EMBL/GenBank/DDBJ whole genome shotgun (WGS) entry which is preliminary data.</text>
</comment>
<dbReference type="GO" id="GO:0036431">
    <property type="term" value="F:dCMP kinase activity"/>
    <property type="evidence" value="ECO:0007669"/>
    <property type="project" value="InterPro"/>
</dbReference>
<dbReference type="EMBL" id="RBIG01000003">
    <property type="protein sequence ID" value="RKQ68278.1"/>
    <property type="molecule type" value="Genomic_DNA"/>
</dbReference>
<dbReference type="GO" id="GO:0005524">
    <property type="term" value="F:ATP binding"/>
    <property type="evidence" value="ECO:0007669"/>
    <property type="project" value="UniProtKB-UniRule"/>
</dbReference>
<accession>A0A420WBC3</accession>
<keyword evidence="5 8" id="KW-0067">ATP-binding</keyword>
<keyword evidence="2 8" id="KW-0808">Transferase</keyword>
<dbReference type="Gene3D" id="3.40.50.300">
    <property type="entry name" value="P-loop containing nucleotide triphosphate hydrolases"/>
    <property type="match status" value="1"/>
</dbReference>
<keyword evidence="8" id="KW-0963">Cytoplasm</keyword>
<dbReference type="Pfam" id="PF02224">
    <property type="entry name" value="Cytidylate_kin"/>
    <property type="match status" value="1"/>
</dbReference>
<dbReference type="InterPro" id="IPR003136">
    <property type="entry name" value="Cytidylate_kin"/>
</dbReference>
<sequence length="217" mass="23299">MIIAVDGPAASGKGTIARRIARELDFAYLDTGLLYRGVGVMVLDSGENPEDPAAATRAAESFDPALMADPRLRGDEAAVAASKVAAIPGVRAAMLEFQRGFGRTPPDGKKGAVLDGRDIGTAIFPDADVKLFITAAVEVRAERRHKELLERGSPSIYARVLQDMQERDQRDRSRSTAPMAIAADAVVIDTSALDVEAAFQAAMDPIRKKQDRQNPVR</sequence>
<dbReference type="Proteomes" id="UP000277424">
    <property type="component" value="Unassembled WGS sequence"/>
</dbReference>
<dbReference type="HAMAP" id="MF_00238">
    <property type="entry name" value="Cytidyl_kinase_type1"/>
    <property type="match status" value="1"/>
</dbReference>
<dbReference type="NCBIfam" id="TIGR00017">
    <property type="entry name" value="cmk"/>
    <property type="match status" value="1"/>
</dbReference>
<dbReference type="InterPro" id="IPR027417">
    <property type="entry name" value="P-loop_NTPase"/>
</dbReference>